<proteinExistence type="predicted"/>
<name>A0ABQ1N0L6_9SPHI</name>
<dbReference type="Proteomes" id="UP000597338">
    <property type="component" value="Unassembled WGS sequence"/>
</dbReference>
<evidence type="ECO:0000313" key="1">
    <source>
        <dbReference type="EMBL" id="GGC46613.1"/>
    </source>
</evidence>
<dbReference type="EMBL" id="BMIK01000025">
    <property type="protein sequence ID" value="GGC46613.1"/>
    <property type="molecule type" value="Genomic_DNA"/>
</dbReference>
<sequence>MFNVNSSFYKFLTELQNKLDTEFNLHALSETACLLSANETPVSIVYYLSDSDKRIQVDTDTRCIHVDEDLWITRPDLLLNRIAALAGKAKRIYARDTVAARIDKGVAMAFQQAHHLQVALPGKYRYGLFHKGDLVAIAVFSGGRKMNNQPDDYRSFELLRFCHKQGVQVVGGFSKLIDAFQQAFHPGDIMTYADKDWSDGDSYRKIGFSIAGETEPQRFWINTHTKQRYDEHTLPEEIKKVPPHARKTQGYTPIQNSGSIKLIKVSP</sequence>
<comment type="caution">
    <text evidence="1">The sequence shown here is derived from an EMBL/GenBank/DDBJ whole genome shotgun (WGS) entry which is preliminary data.</text>
</comment>
<dbReference type="RefSeq" id="WP_188753588.1">
    <property type="nucleotide sequence ID" value="NZ_BMIK01000025.1"/>
</dbReference>
<gene>
    <name evidence="1" type="ORF">GCM10011386_43580</name>
</gene>
<organism evidence="1 2">
    <name type="scientific">Parapedobacter defluvii</name>
    <dbReference type="NCBI Taxonomy" id="2045106"/>
    <lineage>
        <taxon>Bacteria</taxon>
        <taxon>Pseudomonadati</taxon>
        <taxon>Bacteroidota</taxon>
        <taxon>Sphingobacteriia</taxon>
        <taxon>Sphingobacteriales</taxon>
        <taxon>Sphingobacteriaceae</taxon>
        <taxon>Parapedobacter</taxon>
    </lineage>
</organism>
<reference evidence="2" key="1">
    <citation type="journal article" date="2019" name="Int. J. Syst. Evol. Microbiol.">
        <title>The Global Catalogue of Microorganisms (GCM) 10K type strain sequencing project: providing services to taxonomists for standard genome sequencing and annotation.</title>
        <authorList>
            <consortium name="The Broad Institute Genomics Platform"/>
            <consortium name="The Broad Institute Genome Sequencing Center for Infectious Disease"/>
            <person name="Wu L."/>
            <person name="Ma J."/>
        </authorList>
    </citation>
    <scope>NUCLEOTIDE SEQUENCE [LARGE SCALE GENOMIC DNA]</scope>
    <source>
        <strain evidence="2">CGMCC 1.15342</strain>
    </source>
</reference>
<protein>
    <submittedName>
        <fullName evidence="1">Uncharacterized protein</fullName>
    </submittedName>
</protein>
<accession>A0ABQ1N0L6</accession>
<keyword evidence="2" id="KW-1185">Reference proteome</keyword>
<evidence type="ECO:0000313" key="2">
    <source>
        <dbReference type="Proteomes" id="UP000597338"/>
    </source>
</evidence>